<comment type="caution">
    <text evidence="11">The sequence shown here is derived from an EMBL/GenBank/DDBJ whole genome shotgun (WGS) entry which is preliminary data.</text>
</comment>
<evidence type="ECO:0000256" key="8">
    <source>
        <dbReference type="ARBA" id="ARBA00023267"/>
    </source>
</evidence>
<dbReference type="GO" id="GO:0009317">
    <property type="term" value="C:acetyl-CoA carboxylase complex"/>
    <property type="evidence" value="ECO:0007669"/>
    <property type="project" value="InterPro"/>
</dbReference>
<dbReference type="Proteomes" id="UP000295274">
    <property type="component" value="Unassembled WGS sequence"/>
</dbReference>
<dbReference type="InterPro" id="IPR001249">
    <property type="entry name" value="AcCoA_biotinCC"/>
</dbReference>
<dbReference type="SUPFAM" id="SSF51230">
    <property type="entry name" value="Single hybrid motif"/>
    <property type="match status" value="1"/>
</dbReference>
<dbReference type="AlphaFoldDB" id="A0A4R7DAX4"/>
<dbReference type="OrthoDB" id="9811735at2"/>
<keyword evidence="8 9" id="KW-0092">Biotin</keyword>
<dbReference type="RefSeq" id="WP_133671169.1">
    <property type="nucleotide sequence ID" value="NZ_SNZW01000011.1"/>
</dbReference>
<keyword evidence="7 9" id="KW-0275">Fatty acid biosynthesis</keyword>
<dbReference type="PANTHER" id="PTHR45266:SF3">
    <property type="entry name" value="OXALOACETATE DECARBOXYLASE ALPHA CHAIN"/>
    <property type="match status" value="1"/>
</dbReference>
<dbReference type="Pfam" id="PF00364">
    <property type="entry name" value="Biotin_lipoyl"/>
    <property type="match status" value="1"/>
</dbReference>
<gene>
    <name evidence="11" type="ORF">DFQ03_0212</name>
</gene>
<organism evidence="11 12">
    <name type="scientific">Maribacter caenipelagi</name>
    <dbReference type="NCBI Taxonomy" id="1447781"/>
    <lineage>
        <taxon>Bacteria</taxon>
        <taxon>Pseudomonadati</taxon>
        <taxon>Bacteroidota</taxon>
        <taxon>Flavobacteriia</taxon>
        <taxon>Flavobacteriales</taxon>
        <taxon>Flavobacteriaceae</taxon>
        <taxon>Maribacter</taxon>
    </lineage>
</organism>
<evidence type="ECO:0000256" key="3">
    <source>
        <dbReference type="ARBA" id="ARBA00017562"/>
    </source>
</evidence>
<proteinExistence type="predicted"/>
<accession>A0A4R7DAX4</accession>
<evidence type="ECO:0000256" key="4">
    <source>
        <dbReference type="ARBA" id="ARBA00022516"/>
    </source>
</evidence>
<dbReference type="InterPro" id="IPR001882">
    <property type="entry name" value="Biotin_BS"/>
</dbReference>
<sequence length="163" mass="17588">MDIKEIQSLIKFVAKSGASEVKLETDDIKITIRTGSLSTNSEPTYVHTMPMAQPAMPAAAPAPVETQVAAGATEAEKQQAEDDKYITIKSPIIGTFYRKPSPDKPVFVEVGQSISTGDVLCVIEAMKLFNDIESEVSGTIVKILVDDSSPVEFDQPLFLVDPS</sequence>
<comment type="function">
    <text evidence="1 9">This protein is a component of the acetyl coenzyme A carboxylase complex; first, biotin carboxylase catalyzes the carboxylation of the carrier protein and then the transcarboxylase transfers the carboxyl group to form malonyl-CoA.</text>
</comment>
<evidence type="ECO:0000256" key="2">
    <source>
        <dbReference type="ARBA" id="ARBA00005194"/>
    </source>
</evidence>
<dbReference type="PANTHER" id="PTHR45266">
    <property type="entry name" value="OXALOACETATE DECARBOXYLASE ALPHA CHAIN"/>
    <property type="match status" value="1"/>
</dbReference>
<dbReference type="InterPro" id="IPR011053">
    <property type="entry name" value="Single_hybrid_motif"/>
</dbReference>
<dbReference type="NCBIfam" id="NF005457">
    <property type="entry name" value="PRK07051.1"/>
    <property type="match status" value="1"/>
</dbReference>
<evidence type="ECO:0000259" key="10">
    <source>
        <dbReference type="PROSITE" id="PS50968"/>
    </source>
</evidence>
<reference evidence="11 12" key="1">
    <citation type="submission" date="2019-03" db="EMBL/GenBank/DDBJ databases">
        <title>Genomic Encyclopedia of Type Strains, Phase III (KMG-III): the genomes of soil and plant-associated and newly described type strains.</title>
        <authorList>
            <person name="Whitman W."/>
        </authorList>
    </citation>
    <scope>NUCLEOTIDE SEQUENCE [LARGE SCALE GENOMIC DNA]</scope>
    <source>
        <strain evidence="11 12">CECT 8455</strain>
    </source>
</reference>
<evidence type="ECO:0000256" key="5">
    <source>
        <dbReference type="ARBA" id="ARBA00022832"/>
    </source>
</evidence>
<feature type="domain" description="Lipoyl-binding" evidence="10">
    <location>
        <begin position="85"/>
        <end position="161"/>
    </location>
</feature>
<evidence type="ECO:0000313" key="12">
    <source>
        <dbReference type="Proteomes" id="UP000295274"/>
    </source>
</evidence>
<evidence type="ECO:0000256" key="9">
    <source>
        <dbReference type="RuleBase" id="RU364072"/>
    </source>
</evidence>
<keyword evidence="5 9" id="KW-0276">Fatty acid metabolism</keyword>
<evidence type="ECO:0000256" key="1">
    <source>
        <dbReference type="ARBA" id="ARBA00003761"/>
    </source>
</evidence>
<dbReference type="NCBIfam" id="TIGR00531">
    <property type="entry name" value="BCCP"/>
    <property type="match status" value="1"/>
</dbReference>
<dbReference type="InterPro" id="IPR000089">
    <property type="entry name" value="Biotin_lipoyl"/>
</dbReference>
<dbReference type="PRINTS" id="PR01071">
    <property type="entry name" value="ACOABIOTINCC"/>
</dbReference>
<dbReference type="GO" id="GO:0006633">
    <property type="term" value="P:fatty acid biosynthetic process"/>
    <property type="evidence" value="ECO:0007669"/>
    <property type="project" value="UniProtKB-UniPathway"/>
</dbReference>
<keyword evidence="12" id="KW-1185">Reference proteome</keyword>
<evidence type="ECO:0000256" key="6">
    <source>
        <dbReference type="ARBA" id="ARBA00023098"/>
    </source>
</evidence>
<dbReference type="EMBL" id="SNZW01000011">
    <property type="protein sequence ID" value="TDS18509.1"/>
    <property type="molecule type" value="Genomic_DNA"/>
</dbReference>
<dbReference type="CDD" id="cd06850">
    <property type="entry name" value="biotinyl_domain"/>
    <property type="match status" value="1"/>
</dbReference>
<keyword evidence="4 9" id="KW-0444">Lipid biosynthesis</keyword>
<dbReference type="GO" id="GO:0003989">
    <property type="term" value="F:acetyl-CoA carboxylase activity"/>
    <property type="evidence" value="ECO:0007669"/>
    <property type="project" value="InterPro"/>
</dbReference>
<dbReference type="PROSITE" id="PS00188">
    <property type="entry name" value="BIOTIN"/>
    <property type="match status" value="1"/>
</dbReference>
<protein>
    <recommendedName>
        <fullName evidence="3 9">Biotin carboxyl carrier protein of acetyl-CoA carboxylase</fullName>
    </recommendedName>
</protein>
<evidence type="ECO:0000256" key="7">
    <source>
        <dbReference type="ARBA" id="ARBA00023160"/>
    </source>
</evidence>
<dbReference type="Gene3D" id="2.40.50.100">
    <property type="match status" value="1"/>
</dbReference>
<dbReference type="PROSITE" id="PS50968">
    <property type="entry name" value="BIOTINYL_LIPOYL"/>
    <property type="match status" value="1"/>
</dbReference>
<dbReference type="InterPro" id="IPR050709">
    <property type="entry name" value="Biotin_Carboxyl_Carrier/Decarb"/>
</dbReference>
<keyword evidence="6 9" id="KW-0443">Lipid metabolism</keyword>
<evidence type="ECO:0000313" key="11">
    <source>
        <dbReference type="EMBL" id="TDS18509.1"/>
    </source>
</evidence>
<comment type="pathway">
    <text evidence="2 9">Lipid metabolism; fatty acid biosynthesis.</text>
</comment>
<dbReference type="UniPathway" id="UPA00094"/>
<name>A0A4R7DAX4_9FLAO</name>